<dbReference type="SMART" id="SM00419">
    <property type="entry name" value="HTH_CRP"/>
    <property type="match status" value="1"/>
</dbReference>
<dbReference type="InterPro" id="IPR036388">
    <property type="entry name" value="WH-like_DNA-bd_sf"/>
</dbReference>
<dbReference type="InterPro" id="IPR036390">
    <property type="entry name" value="WH_DNA-bd_sf"/>
</dbReference>
<dbReference type="InterPro" id="IPR000595">
    <property type="entry name" value="cNMP-bd_dom"/>
</dbReference>
<dbReference type="Pfam" id="PF00027">
    <property type="entry name" value="cNMP_binding"/>
    <property type="match status" value="1"/>
</dbReference>
<evidence type="ECO:0000259" key="4">
    <source>
        <dbReference type="PROSITE" id="PS50042"/>
    </source>
</evidence>
<protein>
    <submittedName>
        <fullName evidence="6">Nitrogen-responsive regulatory protein</fullName>
    </submittedName>
</protein>
<feature type="domain" description="Cyclic nucleotide-binding" evidence="4">
    <location>
        <begin position="14"/>
        <end position="133"/>
    </location>
</feature>
<dbReference type="InterPro" id="IPR014710">
    <property type="entry name" value="RmlC-like_jellyroll"/>
</dbReference>
<dbReference type="CDD" id="cd00038">
    <property type="entry name" value="CAP_ED"/>
    <property type="match status" value="1"/>
</dbReference>
<evidence type="ECO:0000259" key="5">
    <source>
        <dbReference type="PROSITE" id="PS51063"/>
    </source>
</evidence>
<dbReference type="GO" id="GO:0003677">
    <property type="term" value="F:DNA binding"/>
    <property type="evidence" value="ECO:0007669"/>
    <property type="project" value="UniProtKB-KW"/>
</dbReference>
<dbReference type="GO" id="GO:0006355">
    <property type="term" value="P:regulation of DNA-templated transcription"/>
    <property type="evidence" value="ECO:0007669"/>
    <property type="project" value="InterPro"/>
</dbReference>
<keyword evidence="1" id="KW-0805">Transcription regulation</keyword>
<keyword evidence="3" id="KW-0804">Transcription</keyword>
<dbReference type="PROSITE" id="PS51063">
    <property type="entry name" value="HTH_CRP_2"/>
    <property type="match status" value="1"/>
</dbReference>
<dbReference type="PROSITE" id="PS50042">
    <property type="entry name" value="CNMP_BINDING_3"/>
    <property type="match status" value="1"/>
</dbReference>
<dbReference type="Gene3D" id="1.10.10.10">
    <property type="entry name" value="Winged helix-like DNA-binding domain superfamily/Winged helix DNA-binding domain"/>
    <property type="match status" value="1"/>
</dbReference>
<sequence length="229" mass="26504">MGQITIRELGDMDFFREIPKDILQNLLNESKIVSYKKKEVIFHSRSRTKTVYFVYSGEVMLYNLTKHGNRKVIFILGKGRLLNQSIVSKKPNALFCEAACPVQILEIAEEPFLHLMEQSHDLTRAVLREYERNLWRMGHQLKNTTGNMQMERKIAAKLWKLGRDFGVDTEDGVMIDIDLTITLMADLVGAPRENVSRACKVLTDRGLIHYGNKRFTLIDFEGLAEFYKM</sequence>
<dbReference type="SUPFAM" id="SSF51206">
    <property type="entry name" value="cAMP-binding domain-like"/>
    <property type="match status" value="1"/>
</dbReference>
<dbReference type="RefSeq" id="WP_055057411.1">
    <property type="nucleotide sequence ID" value="NZ_CYZP01000003.1"/>
</dbReference>
<accession>A0A173Y3V1</accession>
<dbReference type="InterPro" id="IPR018490">
    <property type="entry name" value="cNMP-bd_dom_sf"/>
</dbReference>
<dbReference type="SMART" id="SM00100">
    <property type="entry name" value="cNMP"/>
    <property type="match status" value="1"/>
</dbReference>
<organism evidence="6 8">
    <name type="scientific">Blautia obeum</name>
    <dbReference type="NCBI Taxonomy" id="40520"/>
    <lineage>
        <taxon>Bacteria</taxon>
        <taxon>Bacillati</taxon>
        <taxon>Bacillota</taxon>
        <taxon>Clostridia</taxon>
        <taxon>Lachnospirales</taxon>
        <taxon>Lachnospiraceae</taxon>
        <taxon>Blautia</taxon>
    </lineage>
</organism>
<reference evidence="8 9" key="1">
    <citation type="submission" date="2015-09" db="EMBL/GenBank/DDBJ databases">
        <authorList>
            <consortium name="Pathogen Informatics"/>
        </authorList>
    </citation>
    <scope>NUCLEOTIDE SEQUENCE [LARGE SCALE GENOMIC DNA]</scope>
    <source>
        <strain evidence="6 8">2789STDY5834861</strain>
        <strain evidence="7 9">2789STDY5834957</strain>
    </source>
</reference>
<dbReference type="AlphaFoldDB" id="A0A173Y3V1"/>
<dbReference type="EMBL" id="CZBP01000005">
    <property type="protein sequence ID" value="CUP84273.1"/>
    <property type="molecule type" value="Genomic_DNA"/>
</dbReference>
<dbReference type="Gene3D" id="2.60.120.10">
    <property type="entry name" value="Jelly Rolls"/>
    <property type="match status" value="1"/>
</dbReference>
<dbReference type="Proteomes" id="UP000095645">
    <property type="component" value="Unassembled WGS sequence"/>
</dbReference>
<dbReference type="Pfam" id="PF13545">
    <property type="entry name" value="HTH_Crp_2"/>
    <property type="match status" value="1"/>
</dbReference>
<gene>
    <name evidence="6" type="primary">ntcA_1</name>
    <name evidence="6" type="ORF">ERS852476_00554</name>
    <name evidence="7" type="ORF">ERS852569_00961</name>
</gene>
<evidence type="ECO:0000256" key="1">
    <source>
        <dbReference type="ARBA" id="ARBA00023015"/>
    </source>
</evidence>
<feature type="domain" description="HTH crp-type" evidence="5">
    <location>
        <begin position="148"/>
        <end position="221"/>
    </location>
</feature>
<name>A0A173Y3V1_9FIRM</name>
<dbReference type="EMBL" id="CYZP01000003">
    <property type="protein sequence ID" value="CUN58811.1"/>
    <property type="molecule type" value="Genomic_DNA"/>
</dbReference>
<dbReference type="Proteomes" id="UP000095762">
    <property type="component" value="Unassembled WGS sequence"/>
</dbReference>
<evidence type="ECO:0000313" key="8">
    <source>
        <dbReference type="Proteomes" id="UP000095645"/>
    </source>
</evidence>
<evidence type="ECO:0000256" key="3">
    <source>
        <dbReference type="ARBA" id="ARBA00023163"/>
    </source>
</evidence>
<dbReference type="SUPFAM" id="SSF46785">
    <property type="entry name" value="Winged helix' DNA-binding domain"/>
    <property type="match status" value="1"/>
</dbReference>
<evidence type="ECO:0000256" key="2">
    <source>
        <dbReference type="ARBA" id="ARBA00023125"/>
    </source>
</evidence>
<keyword evidence="2" id="KW-0238">DNA-binding</keyword>
<evidence type="ECO:0000313" key="6">
    <source>
        <dbReference type="EMBL" id="CUN58811.1"/>
    </source>
</evidence>
<evidence type="ECO:0000313" key="7">
    <source>
        <dbReference type="EMBL" id="CUP84273.1"/>
    </source>
</evidence>
<evidence type="ECO:0000313" key="9">
    <source>
        <dbReference type="Proteomes" id="UP000095762"/>
    </source>
</evidence>
<proteinExistence type="predicted"/>
<dbReference type="InterPro" id="IPR012318">
    <property type="entry name" value="HTH_CRP"/>
</dbReference>